<keyword evidence="4" id="KW-1185">Reference proteome</keyword>
<accession>A0ABV2AHG6</accession>
<protein>
    <submittedName>
        <fullName evidence="3">Motor activity</fullName>
    </submittedName>
</protein>
<evidence type="ECO:0000313" key="4">
    <source>
        <dbReference type="Proteomes" id="UP001439008"/>
    </source>
</evidence>
<evidence type="ECO:0000256" key="1">
    <source>
        <dbReference type="SAM" id="MobiDB-lite"/>
    </source>
</evidence>
<feature type="compositionally biased region" description="Polar residues" evidence="1">
    <location>
        <begin position="79"/>
        <end position="98"/>
    </location>
</feature>
<feature type="domain" description="WH2" evidence="2">
    <location>
        <begin position="140"/>
        <end position="157"/>
    </location>
</feature>
<feature type="compositionally biased region" description="Low complexity" evidence="1">
    <location>
        <begin position="207"/>
        <end position="218"/>
    </location>
</feature>
<dbReference type="Proteomes" id="UP001439008">
    <property type="component" value="Unassembled WGS sequence"/>
</dbReference>
<proteinExistence type="predicted"/>
<feature type="compositionally biased region" description="Polar residues" evidence="1">
    <location>
        <begin position="162"/>
        <end position="177"/>
    </location>
</feature>
<dbReference type="EMBL" id="JBDODL010000200">
    <property type="protein sequence ID" value="MES1919105.1"/>
    <property type="molecule type" value="Genomic_DNA"/>
</dbReference>
<evidence type="ECO:0000313" key="3">
    <source>
        <dbReference type="EMBL" id="MES1919105.1"/>
    </source>
</evidence>
<name>A0ABV2AHG6_9EUKA</name>
<dbReference type="Pfam" id="PF14237">
    <property type="entry name" value="GYF_2"/>
    <property type="match status" value="1"/>
</dbReference>
<feature type="compositionally biased region" description="Low complexity" evidence="1">
    <location>
        <begin position="113"/>
        <end position="129"/>
    </location>
</feature>
<organism evidence="3 4">
    <name type="scientific">Bonamia ostreae</name>
    <dbReference type="NCBI Taxonomy" id="126728"/>
    <lineage>
        <taxon>Eukaryota</taxon>
        <taxon>Sar</taxon>
        <taxon>Rhizaria</taxon>
        <taxon>Endomyxa</taxon>
        <taxon>Ascetosporea</taxon>
        <taxon>Haplosporida</taxon>
        <taxon>Bonamia</taxon>
    </lineage>
</organism>
<feature type="region of interest" description="Disordered" evidence="1">
    <location>
        <begin position="58"/>
        <end position="232"/>
    </location>
</feature>
<dbReference type="InterPro" id="IPR003124">
    <property type="entry name" value="WH2_dom"/>
</dbReference>
<comment type="caution">
    <text evidence="3">The sequence shown here is derived from an EMBL/GenBank/DDBJ whole genome shotgun (WGS) entry which is preliminary data.</text>
</comment>
<reference evidence="3 4" key="1">
    <citation type="journal article" date="2024" name="BMC Biol.">
        <title>Comparative genomics of Ascetosporea gives new insight into the evolutionary basis for animal parasitism in Rhizaria.</title>
        <authorList>
            <person name="Hiltunen Thoren M."/>
            <person name="Onut-Brannstrom I."/>
            <person name="Alfjorden A."/>
            <person name="Peckova H."/>
            <person name="Swords F."/>
            <person name="Hooper C."/>
            <person name="Holzer A.S."/>
            <person name="Bass D."/>
            <person name="Burki F."/>
        </authorList>
    </citation>
    <scope>NUCLEOTIDE SEQUENCE [LARGE SCALE GENOMIC DNA]</scope>
    <source>
        <strain evidence="3">20-A016</strain>
    </source>
</reference>
<dbReference type="InterPro" id="IPR025640">
    <property type="entry name" value="GYF_2"/>
</dbReference>
<evidence type="ECO:0000259" key="2">
    <source>
        <dbReference type="PROSITE" id="PS51082"/>
    </source>
</evidence>
<feature type="compositionally biased region" description="Polar residues" evidence="1">
    <location>
        <begin position="219"/>
        <end position="232"/>
    </location>
</feature>
<dbReference type="PROSITE" id="PS51082">
    <property type="entry name" value="WH2"/>
    <property type="match status" value="1"/>
</dbReference>
<gene>
    <name evidence="3" type="primary">Myo22_3</name>
    <name evidence="3" type="ORF">MHBO_000971</name>
</gene>
<sequence length="232" mass="26077">MTIKWHYVTENDETVGPVDENELKSLFAKKTISDKSYVWNGKTVKEWTPISNIPSLLSSVRPSRRAPPPPPKNFPSRSNFGSMQTQGSNRDIYSSNSRIAPPPHRTAPHRDQSNFSSFQNNSNSSDLNNPIVDTPRSGDSRNDLLSQIRQKPNLRSKPIQRPVSSPVATMRTPNRNPIRNEPRQKSILNPAMFRPMQAKKFGNPQRSSSNKSTHLNSSGTSSFQNVKLLNSN</sequence>